<comment type="similarity">
    <text evidence="1">Belongs to the hemerythrin family.</text>
</comment>
<evidence type="ECO:0000256" key="3">
    <source>
        <dbReference type="ARBA" id="ARBA00023004"/>
    </source>
</evidence>
<keyword evidence="3" id="KW-0408">Iron</keyword>
<dbReference type="InterPro" id="IPR050669">
    <property type="entry name" value="Hemerythrin"/>
</dbReference>
<sequence length="157" mass="18176">MIKIVKYLQIKVAAMLYSPENMPRVAREDMNHTHEEEVALVNRIADAIEALELGDSRGDLVPLLDEWLAHTRAHFDSEHAIMEACGFPAYAVHRGEHERVFEILTQVIERYRKEGELAPLKQFVMETWPNWFDNHVNTMDFATAHFANMAEQQGKPF</sequence>
<dbReference type="Proteomes" id="UP000198461">
    <property type="component" value="Unassembled WGS sequence"/>
</dbReference>
<dbReference type="InterPro" id="IPR012827">
    <property type="entry name" value="Hemerythrin_metal-bd"/>
</dbReference>
<dbReference type="NCBIfam" id="TIGR02481">
    <property type="entry name" value="hemeryth_dom"/>
    <property type="match status" value="1"/>
</dbReference>
<dbReference type="EMBL" id="FSRE01000003">
    <property type="protein sequence ID" value="SIO05446.1"/>
    <property type="molecule type" value="Genomic_DNA"/>
</dbReference>
<reference evidence="5 6" key="1">
    <citation type="submission" date="2016-11" db="EMBL/GenBank/DDBJ databases">
        <authorList>
            <person name="Jaros S."/>
            <person name="Januszkiewicz K."/>
            <person name="Wedrychowicz H."/>
        </authorList>
    </citation>
    <scope>NUCLEOTIDE SEQUENCE [LARGE SCALE GENOMIC DNA]</scope>
    <source>
        <strain evidence="5 6">DSM 17737</strain>
    </source>
</reference>
<dbReference type="Pfam" id="PF01814">
    <property type="entry name" value="Hemerythrin"/>
    <property type="match status" value="1"/>
</dbReference>
<evidence type="ECO:0000256" key="1">
    <source>
        <dbReference type="ARBA" id="ARBA00010587"/>
    </source>
</evidence>
<dbReference type="Gene3D" id="1.20.120.50">
    <property type="entry name" value="Hemerythrin-like"/>
    <property type="match status" value="1"/>
</dbReference>
<name>A0A1N6GD85_9GAMM</name>
<dbReference type="PANTHER" id="PTHR37164">
    <property type="entry name" value="BACTERIOHEMERYTHRIN"/>
    <property type="match status" value="1"/>
</dbReference>
<accession>A0A1N6GD85</accession>
<organism evidence="5 6">
    <name type="scientific">Sulfurivirga caldicuralii</name>
    <dbReference type="NCBI Taxonomy" id="364032"/>
    <lineage>
        <taxon>Bacteria</taxon>
        <taxon>Pseudomonadati</taxon>
        <taxon>Pseudomonadota</taxon>
        <taxon>Gammaproteobacteria</taxon>
        <taxon>Thiotrichales</taxon>
        <taxon>Piscirickettsiaceae</taxon>
        <taxon>Sulfurivirga</taxon>
    </lineage>
</organism>
<dbReference type="SUPFAM" id="SSF47188">
    <property type="entry name" value="Hemerythrin-like"/>
    <property type="match status" value="1"/>
</dbReference>
<dbReference type="InterPro" id="IPR035938">
    <property type="entry name" value="Hemerythrin-like_sf"/>
</dbReference>
<protein>
    <submittedName>
        <fullName evidence="5">Hemerythrin</fullName>
    </submittedName>
</protein>
<evidence type="ECO:0000313" key="6">
    <source>
        <dbReference type="Proteomes" id="UP000198461"/>
    </source>
</evidence>
<keyword evidence="2" id="KW-0479">Metal-binding</keyword>
<dbReference type="STRING" id="364032.SAMN05443662_1292"/>
<proteinExistence type="inferred from homology"/>
<dbReference type="CDD" id="cd12107">
    <property type="entry name" value="Hemerythrin"/>
    <property type="match status" value="1"/>
</dbReference>
<dbReference type="GO" id="GO:0046872">
    <property type="term" value="F:metal ion binding"/>
    <property type="evidence" value="ECO:0007669"/>
    <property type="project" value="UniProtKB-KW"/>
</dbReference>
<dbReference type="RefSeq" id="WP_143598475.1">
    <property type="nucleotide sequence ID" value="NZ_FSRE01000003.1"/>
</dbReference>
<evidence type="ECO:0000259" key="4">
    <source>
        <dbReference type="Pfam" id="PF01814"/>
    </source>
</evidence>
<evidence type="ECO:0000256" key="2">
    <source>
        <dbReference type="ARBA" id="ARBA00022723"/>
    </source>
</evidence>
<evidence type="ECO:0000313" key="5">
    <source>
        <dbReference type="EMBL" id="SIO05446.1"/>
    </source>
</evidence>
<keyword evidence="6" id="KW-1185">Reference proteome</keyword>
<dbReference type="PANTHER" id="PTHR37164:SF1">
    <property type="entry name" value="BACTERIOHEMERYTHRIN"/>
    <property type="match status" value="1"/>
</dbReference>
<gene>
    <name evidence="5" type="ORF">SAMN05443662_1292</name>
</gene>
<dbReference type="OrthoDB" id="5296936at2"/>
<feature type="domain" description="Hemerythrin-like" evidence="4">
    <location>
        <begin position="28"/>
        <end position="140"/>
    </location>
</feature>
<dbReference type="AlphaFoldDB" id="A0A1N6GD85"/>
<dbReference type="InterPro" id="IPR012312">
    <property type="entry name" value="Hemerythrin-like"/>
</dbReference>